<reference evidence="2" key="1">
    <citation type="submission" date="2020-11" db="EMBL/GenBank/DDBJ databases">
        <authorList>
            <person name="Tran Van P."/>
        </authorList>
    </citation>
    <scope>NUCLEOTIDE SEQUENCE</scope>
</reference>
<gene>
    <name evidence="2" type="ORF">TSIB3V08_LOCUS4369</name>
</gene>
<evidence type="ECO:0000259" key="1">
    <source>
        <dbReference type="Pfam" id="PF22241"/>
    </source>
</evidence>
<dbReference type="InterPro" id="IPR054559">
    <property type="entry name" value="PSMD12-CSN4-like_N"/>
</dbReference>
<organism evidence="2">
    <name type="scientific">Timema shepardi</name>
    <name type="common">Walking stick</name>
    <dbReference type="NCBI Taxonomy" id="629360"/>
    <lineage>
        <taxon>Eukaryota</taxon>
        <taxon>Metazoa</taxon>
        <taxon>Ecdysozoa</taxon>
        <taxon>Arthropoda</taxon>
        <taxon>Hexapoda</taxon>
        <taxon>Insecta</taxon>
        <taxon>Pterygota</taxon>
        <taxon>Neoptera</taxon>
        <taxon>Polyneoptera</taxon>
        <taxon>Phasmatodea</taxon>
        <taxon>Timematodea</taxon>
        <taxon>Timematoidea</taxon>
        <taxon>Timematidae</taxon>
        <taxon>Timema</taxon>
    </lineage>
</organism>
<dbReference type="EMBL" id="OC001550">
    <property type="protein sequence ID" value="CAD7260185.1"/>
    <property type="molecule type" value="Genomic_DNA"/>
</dbReference>
<feature type="domain" description="PSMD12/CSN4-like N-terminal" evidence="1">
    <location>
        <begin position="280"/>
        <end position="334"/>
    </location>
</feature>
<accession>A0A7R9AVA0</accession>
<sequence length="338" mass="38090">MCGADHQTSQPCMSIDHQTSQPFMSLDQQTSQPVHSDRAHSEAARAFTRIVCTPNTLDGVIRSEYTQFVTNLSSLLGSRSISNMAESEGTLKRPRKWIESETINFVKLYETEEVLLNSANALVVLSSTAEDGEIEVRISVGYRALLESLLKVLTGDDIVEALKSFIDAIVNENVSLVISRQILTEVCTHLTQLDDNISKGVAHYTLDKGGGEGHNTCCKCPPWVSKHNNAIWRSVTPEPEETPDIFTINKRSSTEYRYTFNTRSPQSDYSRLSARANSRRNTTAIVSLYFMYQVQPRVISFEEQVASIRQHLADIYEREQSWREAANVSFLLKLDRSE</sequence>
<proteinExistence type="predicted"/>
<protein>
    <recommendedName>
        <fullName evidence="1">PSMD12/CSN4-like N-terminal domain-containing protein</fullName>
    </recommendedName>
</protein>
<dbReference type="Pfam" id="PF22241">
    <property type="entry name" value="PSMD12-CSN4_N"/>
    <property type="match status" value="1"/>
</dbReference>
<evidence type="ECO:0000313" key="2">
    <source>
        <dbReference type="EMBL" id="CAD7260185.1"/>
    </source>
</evidence>
<name>A0A7R9AVA0_TIMSH</name>
<dbReference type="AlphaFoldDB" id="A0A7R9AVA0"/>